<keyword evidence="2" id="KW-1185">Reference proteome</keyword>
<dbReference type="AlphaFoldDB" id="A0A366HL04"/>
<evidence type="ECO:0000313" key="2">
    <source>
        <dbReference type="Proteomes" id="UP000253426"/>
    </source>
</evidence>
<reference evidence="1 2" key="1">
    <citation type="submission" date="2018-06" db="EMBL/GenBank/DDBJ databases">
        <title>Genomic Encyclopedia of Type Strains, Phase IV (KMG-IV): sequencing the most valuable type-strain genomes for metagenomic binning, comparative biology and taxonomic classification.</title>
        <authorList>
            <person name="Goeker M."/>
        </authorList>
    </citation>
    <scope>NUCLEOTIDE SEQUENCE [LARGE SCALE GENOMIC DNA]</scope>
    <source>
        <strain evidence="1 2">DSM 25532</strain>
    </source>
</reference>
<organism evidence="1 2">
    <name type="scientific">Roseimicrobium gellanilyticum</name>
    <dbReference type="NCBI Taxonomy" id="748857"/>
    <lineage>
        <taxon>Bacteria</taxon>
        <taxon>Pseudomonadati</taxon>
        <taxon>Verrucomicrobiota</taxon>
        <taxon>Verrucomicrobiia</taxon>
        <taxon>Verrucomicrobiales</taxon>
        <taxon>Verrucomicrobiaceae</taxon>
        <taxon>Roseimicrobium</taxon>
    </lineage>
</organism>
<accession>A0A366HL04</accession>
<dbReference type="Proteomes" id="UP000253426">
    <property type="component" value="Unassembled WGS sequence"/>
</dbReference>
<name>A0A366HL04_9BACT</name>
<dbReference type="EMBL" id="QNRR01000006">
    <property type="protein sequence ID" value="RBP42443.1"/>
    <property type="molecule type" value="Genomic_DNA"/>
</dbReference>
<proteinExistence type="predicted"/>
<sequence>MKRSRNTKPLMAPADTVLLPQNGFLLRVTEAGWINIMQGDGNAKDIAHVILSPREAKVLLDALPEYIRAATELHADSEGVLV</sequence>
<comment type="caution">
    <text evidence="1">The sequence shown here is derived from an EMBL/GenBank/DDBJ whole genome shotgun (WGS) entry which is preliminary data.</text>
</comment>
<evidence type="ECO:0000313" key="1">
    <source>
        <dbReference type="EMBL" id="RBP42443.1"/>
    </source>
</evidence>
<gene>
    <name evidence="1" type="ORF">DES53_106150</name>
</gene>
<protein>
    <submittedName>
        <fullName evidence="1">Uncharacterized protein</fullName>
    </submittedName>
</protein>